<protein>
    <recommendedName>
        <fullName evidence="5">Sec-independent protein translocase protein TatC</fullName>
    </recommendedName>
</protein>
<feature type="transmembrane region" description="Helical" evidence="5">
    <location>
        <begin position="192"/>
        <end position="209"/>
    </location>
</feature>
<comment type="caution">
    <text evidence="6">The sequence shown here is derived from an EMBL/GenBank/DDBJ whole genome shotgun (WGS) entry which is preliminary data.</text>
</comment>
<keyword evidence="2 5" id="KW-0812">Transmembrane</keyword>
<feature type="transmembrane region" description="Helical" evidence="5">
    <location>
        <begin position="103"/>
        <end position="134"/>
    </location>
</feature>
<feature type="transmembrane region" description="Helical" evidence="5">
    <location>
        <begin position="215"/>
        <end position="234"/>
    </location>
</feature>
<evidence type="ECO:0000256" key="3">
    <source>
        <dbReference type="ARBA" id="ARBA00022989"/>
    </source>
</evidence>
<dbReference type="PANTHER" id="PTHR30371">
    <property type="entry name" value="SEC-INDEPENDENT PROTEIN TRANSLOCASE PROTEIN TATC"/>
    <property type="match status" value="1"/>
</dbReference>
<name>A0ABU6ME26_9BACI</name>
<evidence type="ECO:0000313" key="7">
    <source>
        <dbReference type="Proteomes" id="UP001341444"/>
    </source>
</evidence>
<dbReference type="InterPro" id="IPR002033">
    <property type="entry name" value="TatC"/>
</dbReference>
<keyword evidence="7" id="KW-1185">Reference proteome</keyword>
<dbReference type="InterPro" id="IPR019820">
    <property type="entry name" value="Sec-indep_translocase_CS"/>
</dbReference>
<evidence type="ECO:0000256" key="5">
    <source>
        <dbReference type="HAMAP-Rule" id="MF_00902"/>
    </source>
</evidence>
<keyword evidence="5" id="KW-1003">Cell membrane</keyword>
<comment type="subunit">
    <text evidence="5">Forms a complex with TatA.</text>
</comment>
<keyword evidence="5" id="KW-0813">Transport</keyword>
<organism evidence="6 7">
    <name type="scientific">Heyndrickxia acidicola</name>
    <dbReference type="NCBI Taxonomy" id="209389"/>
    <lineage>
        <taxon>Bacteria</taxon>
        <taxon>Bacillati</taxon>
        <taxon>Bacillota</taxon>
        <taxon>Bacilli</taxon>
        <taxon>Bacillales</taxon>
        <taxon>Bacillaceae</taxon>
        <taxon>Heyndrickxia</taxon>
    </lineage>
</organism>
<keyword evidence="5" id="KW-0653">Protein transport</keyword>
<gene>
    <name evidence="5 6" type="primary">tatC</name>
    <name evidence="6" type="ORF">P4T90_06220</name>
</gene>
<dbReference type="NCBIfam" id="TIGR00945">
    <property type="entry name" value="tatC"/>
    <property type="match status" value="1"/>
</dbReference>
<evidence type="ECO:0000313" key="6">
    <source>
        <dbReference type="EMBL" id="MED1202689.1"/>
    </source>
</evidence>
<feature type="transmembrane region" description="Helical" evidence="5">
    <location>
        <begin position="20"/>
        <end position="44"/>
    </location>
</feature>
<keyword evidence="5" id="KW-0811">Translocation</keyword>
<reference evidence="6 7" key="1">
    <citation type="submission" date="2023-03" db="EMBL/GenBank/DDBJ databases">
        <title>Bacillus Genome Sequencing.</title>
        <authorList>
            <person name="Dunlap C."/>
        </authorList>
    </citation>
    <scope>NUCLEOTIDE SEQUENCE [LARGE SCALE GENOMIC DNA]</scope>
    <source>
        <strain evidence="6 7">B-23453</strain>
    </source>
</reference>
<dbReference type="Pfam" id="PF00902">
    <property type="entry name" value="TatC"/>
    <property type="match status" value="1"/>
</dbReference>
<evidence type="ECO:0000256" key="2">
    <source>
        <dbReference type="ARBA" id="ARBA00022692"/>
    </source>
</evidence>
<feature type="transmembrane region" description="Helical" evidence="5">
    <location>
        <begin position="154"/>
        <end position="180"/>
    </location>
</feature>
<dbReference type="PRINTS" id="PR01840">
    <property type="entry name" value="TATCFAMILY"/>
</dbReference>
<dbReference type="HAMAP" id="MF_00902">
    <property type="entry name" value="TatC"/>
    <property type="match status" value="1"/>
</dbReference>
<accession>A0ABU6ME26</accession>
<evidence type="ECO:0000256" key="1">
    <source>
        <dbReference type="ARBA" id="ARBA00004141"/>
    </source>
</evidence>
<dbReference type="RefSeq" id="WP_066267229.1">
    <property type="nucleotide sequence ID" value="NZ_JARMAB010000007.1"/>
</dbReference>
<proteinExistence type="inferred from homology"/>
<dbReference type="PROSITE" id="PS01218">
    <property type="entry name" value="TATC"/>
    <property type="match status" value="1"/>
</dbReference>
<keyword evidence="4 5" id="KW-0472">Membrane</keyword>
<dbReference type="EMBL" id="JARMAB010000007">
    <property type="protein sequence ID" value="MED1202689.1"/>
    <property type="molecule type" value="Genomic_DNA"/>
</dbReference>
<sequence>MNQKNMTFIEHMEEFRKRLFVIVIFFLIALVGSLFIAQPLIRILQHTQDARSLTLNAFRLTDPFMIYMEMAFLVALIIIIPIILYQLWAFVSPGLLEKERKATLAYIPAAIFLFLAGLAFSYFVLFPLVLRFMLKLSRQMGIHAVIGINEYFQFLFHITLPFGFLFQMPVVMLFLTRLGIVTPMLLSKIRKYAYFALIVIAAFITPPDLLSHMMVSVPLLLLYELSLFISRIGYKKAMAAEARYTLEQTEI</sequence>
<dbReference type="PANTHER" id="PTHR30371:SF0">
    <property type="entry name" value="SEC-INDEPENDENT PROTEIN TRANSLOCASE PROTEIN TATC, CHLOROPLASTIC-RELATED"/>
    <property type="match status" value="1"/>
</dbReference>
<comment type="function">
    <text evidence="5">Part of the twin-arginine translocation (Tat) system that transports large folded proteins containing a characteristic twin-arginine motif in their signal peptide across membranes.</text>
</comment>
<keyword evidence="3 5" id="KW-1133">Transmembrane helix</keyword>
<feature type="transmembrane region" description="Helical" evidence="5">
    <location>
        <begin position="64"/>
        <end position="91"/>
    </location>
</feature>
<comment type="similarity">
    <text evidence="5">Belongs to the TatC family.</text>
</comment>
<dbReference type="Proteomes" id="UP001341444">
    <property type="component" value="Unassembled WGS sequence"/>
</dbReference>
<comment type="subcellular location">
    <subcellularLocation>
        <location evidence="5">Cell membrane</location>
        <topology evidence="5">Multi-pass membrane protein</topology>
    </subcellularLocation>
    <subcellularLocation>
        <location evidence="1">Membrane</location>
        <topology evidence="1">Multi-pass membrane protein</topology>
    </subcellularLocation>
</comment>
<evidence type="ECO:0000256" key="4">
    <source>
        <dbReference type="ARBA" id="ARBA00023136"/>
    </source>
</evidence>